<keyword evidence="3 6" id="KW-0812">Transmembrane</keyword>
<sequence length="85" mass="9745">MGRDMKKKLTKSNDKIFSGVFGGVAEYFDWDKTWTRIIGAILIVFPGNFFLGILIYIIAAAVMPEKDDTNHRKDDDDIIEGEFRE</sequence>
<evidence type="ECO:0000259" key="7">
    <source>
        <dbReference type="Pfam" id="PF04024"/>
    </source>
</evidence>
<reference evidence="8 9" key="1">
    <citation type="journal article" date="2015" name="Genome Announc.">
        <title>Expanding the biotechnology potential of lactobacilli through comparative genomics of 213 strains and associated genera.</title>
        <authorList>
            <person name="Sun Z."/>
            <person name="Harris H.M."/>
            <person name="McCann A."/>
            <person name="Guo C."/>
            <person name="Argimon S."/>
            <person name="Zhang W."/>
            <person name="Yang X."/>
            <person name="Jeffery I.B."/>
            <person name="Cooney J.C."/>
            <person name="Kagawa T.F."/>
            <person name="Liu W."/>
            <person name="Song Y."/>
            <person name="Salvetti E."/>
            <person name="Wrobel A."/>
            <person name="Rasinkangas P."/>
            <person name="Parkhill J."/>
            <person name="Rea M.C."/>
            <person name="O'Sullivan O."/>
            <person name="Ritari J."/>
            <person name="Douillard F.P."/>
            <person name="Paul Ross R."/>
            <person name="Yang R."/>
            <person name="Briner A.E."/>
            <person name="Felis G.E."/>
            <person name="de Vos W.M."/>
            <person name="Barrangou R."/>
            <person name="Klaenhammer T.R."/>
            <person name="Caufield P.W."/>
            <person name="Cui Y."/>
            <person name="Zhang H."/>
            <person name="O'Toole P.W."/>
        </authorList>
    </citation>
    <scope>NUCLEOTIDE SEQUENCE [LARGE SCALE GENOMIC DNA]</scope>
    <source>
        <strain evidence="8 9">DSM 19971</strain>
    </source>
</reference>
<comment type="subcellular location">
    <subcellularLocation>
        <location evidence="1">Cell membrane</location>
        <topology evidence="1">Single-pass membrane protein</topology>
    </subcellularLocation>
</comment>
<protein>
    <recommendedName>
        <fullName evidence="7">Phage shock protein PspC N-terminal domain-containing protein</fullName>
    </recommendedName>
</protein>
<evidence type="ECO:0000256" key="5">
    <source>
        <dbReference type="ARBA" id="ARBA00023136"/>
    </source>
</evidence>
<feature type="domain" description="Phage shock protein PspC N-terminal" evidence="7">
    <location>
        <begin position="7"/>
        <end position="66"/>
    </location>
</feature>
<keyword evidence="4 6" id="KW-1133">Transmembrane helix</keyword>
<dbReference type="STRING" id="1423812.FD20_GL001099"/>
<keyword evidence="2" id="KW-1003">Cell membrane</keyword>
<dbReference type="AlphaFoldDB" id="A0A0R1PVW7"/>
<dbReference type="Pfam" id="PF04024">
    <property type="entry name" value="PspC"/>
    <property type="match status" value="1"/>
</dbReference>
<proteinExistence type="predicted"/>
<dbReference type="PATRIC" id="fig|1423812.3.peg.1169"/>
<gene>
    <name evidence="8" type="ORF">FD20_GL001099</name>
</gene>
<dbReference type="InterPro" id="IPR007168">
    <property type="entry name" value="Phageshock_PspC_N"/>
</dbReference>
<dbReference type="InterPro" id="IPR052027">
    <property type="entry name" value="PspC"/>
</dbReference>
<evidence type="ECO:0000256" key="2">
    <source>
        <dbReference type="ARBA" id="ARBA00022475"/>
    </source>
</evidence>
<accession>A0A0R1PVW7</accession>
<name>A0A0R1PVW7_9LACO</name>
<evidence type="ECO:0000256" key="1">
    <source>
        <dbReference type="ARBA" id="ARBA00004162"/>
    </source>
</evidence>
<dbReference type="Proteomes" id="UP000051155">
    <property type="component" value="Unassembled WGS sequence"/>
</dbReference>
<feature type="transmembrane region" description="Helical" evidence="6">
    <location>
        <begin position="37"/>
        <end position="63"/>
    </location>
</feature>
<evidence type="ECO:0000313" key="8">
    <source>
        <dbReference type="EMBL" id="KRL36729.1"/>
    </source>
</evidence>
<dbReference type="PANTHER" id="PTHR33885:SF3">
    <property type="entry name" value="PHAGE SHOCK PROTEIN C"/>
    <property type="match status" value="1"/>
</dbReference>
<evidence type="ECO:0000313" key="9">
    <source>
        <dbReference type="Proteomes" id="UP000051155"/>
    </source>
</evidence>
<keyword evidence="5 6" id="KW-0472">Membrane</keyword>
<dbReference type="EMBL" id="AZEG01000022">
    <property type="protein sequence ID" value="KRL36729.1"/>
    <property type="molecule type" value="Genomic_DNA"/>
</dbReference>
<dbReference type="PANTHER" id="PTHR33885">
    <property type="entry name" value="PHAGE SHOCK PROTEIN C"/>
    <property type="match status" value="1"/>
</dbReference>
<comment type="caution">
    <text evidence="8">The sequence shown here is derived from an EMBL/GenBank/DDBJ whole genome shotgun (WGS) entry which is preliminary data.</text>
</comment>
<evidence type="ECO:0000256" key="3">
    <source>
        <dbReference type="ARBA" id="ARBA00022692"/>
    </source>
</evidence>
<dbReference type="GO" id="GO:0005886">
    <property type="term" value="C:plasma membrane"/>
    <property type="evidence" value="ECO:0007669"/>
    <property type="project" value="UniProtKB-SubCell"/>
</dbReference>
<keyword evidence="9" id="KW-1185">Reference proteome</keyword>
<evidence type="ECO:0000256" key="4">
    <source>
        <dbReference type="ARBA" id="ARBA00022989"/>
    </source>
</evidence>
<organism evidence="8 9">
    <name type="scientific">Liquorilactobacillus uvarum DSM 19971</name>
    <dbReference type="NCBI Taxonomy" id="1423812"/>
    <lineage>
        <taxon>Bacteria</taxon>
        <taxon>Bacillati</taxon>
        <taxon>Bacillota</taxon>
        <taxon>Bacilli</taxon>
        <taxon>Lactobacillales</taxon>
        <taxon>Lactobacillaceae</taxon>
        <taxon>Liquorilactobacillus</taxon>
    </lineage>
</organism>
<evidence type="ECO:0000256" key="6">
    <source>
        <dbReference type="SAM" id="Phobius"/>
    </source>
</evidence>